<feature type="domain" description="Reverse transcriptase" evidence="2">
    <location>
        <begin position="805"/>
        <end position="993"/>
    </location>
</feature>
<dbReference type="Gene3D" id="3.30.70.270">
    <property type="match status" value="1"/>
</dbReference>
<organism evidence="3 4">
    <name type="scientific">Mucor saturninus</name>
    <dbReference type="NCBI Taxonomy" id="64648"/>
    <lineage>
        <taxon>Eukaryota</taxon>
        <taxon>Fungi</taxon>
        <taxon>Fungi incertae sedis</taxon>
        <taxon>Mucoromycota</taxon>
        <taxon>Mucoromycotina</taxon>
        <taxon>Mucoromycetes</taxon>
        <taxon>Mucorales</taxon>
        <taxon>Mucorineae</taxon>
        <taxon>Mucoraceae</taxon>
        <taxon>Mucor</taxon>
    </lineage>
</organism>
<dbReference type="InterPro" id="IPR000477">
    <property type="entry name" value="RT_dom"/>
</dbReference>
<dbReference type="InterPro" id="IPR043128">
    <property type="entry name" value="Rev_trsase/Diguanyl_cyclase"/>
</dbReference>
<dbReference type="CDD" id="cd03714">
    <property type="entry name" value="RT_DIRS1"/>
    <property type="match status" value="1"/>
</dbReference>
<reference evidence="3" key="1">
    <citation type="submission" date="2020-12" db="EMBL/GenBank/DDBJ databases">
        <title>Metabolic potential, ecology and presence of endohyphal bacteria is reflected in genomic diversity of Mucoromycotina.</title>
        <authorList>
            <person name="Muszewska A."/>
            <person name="Okrasinska A."/>
            <person name="Steczkiewicz K."/>
            <person name="Drgas O."/>
            <person name="Orlowska M."/>
            <person name="Perlinska-Lenart U."/>
            <person name="Aleksandrzak-Piekarczyk T."/>
            <person name="Szatraj K."/>
            <person name="Zielenkiewicz U."/>
            <person name="Pilsyk S."/>
            <person name="Malc E."/>
            <person name="Mieczkowski P."/>
            <person name="Kruszewska J.S."/>
            <person name="Biernat P."/>
            <person name="Pawlowska J."/>
        </authorList>
    </citation>
    <scope>NUCLEOTIDE SEQUENCE</scope>
    <source>
        <strain evidence="3">WA0000017839</strain>
    </source>
</reference>
<dbReference type="EMBL" id="JAEPRD010000314">
    <property type="protein sequence ID" value="KAG2192154.1"/>
    <property type="molecule type" value="Genomic_DNA"/>
</dbReference>
<feature type="region of interest" description="Disordered" evidence="1">
    <location>
        <begin position="423"/>
        <end position="443"/>
    </location>
</feature>
<feature type="compositionally biased region" description="Low complexity" evidence="1">
    <location>
        <begin position="358"/>
        <end position="370"/>
    </location>
</feature>
<dbReference type="Pfam" id="PF00078">
    <property type="entry name" value="RVT_1"/>
    <property type="match status" value="1"/>
</dbReference>
<proteinExistence type="predicted"/>
<evidence type="ECO:0000313" key="3">
    <source>
        <dbReference type="EMBL" id="KAG2192154.1"/>
    </source>
</evidence>
<feature type="compositionally biased region" description="Basic and acidic residues" evidence="1">
    <location>
        <begin position="1022"/>
        <end position="1033"/>
    </location>
</feature>
<protein>
    <recommendedName>
        <fullName evidence="2">Reverse transcriptase domain-containing protein</fullName>
    </recommendedName>
</protein>
<dbReference type="Proteomes" id="UP000603453">
    <property type="component" value="Unassembled WGS sequence"/>
</dbReference>
<evidence type="ECO:0000259" key="2">
    <source>
        <dbReference type="PROSITE" id="PS50878"/>
    </source>
</evidence>
<feature type="compositionally biased region" description="Polar residues" evidence="1">
    <location>
        <begin position="680"/>
        <end position="693"/>
    </location>
</feature>
<dbReference type="PANTHER" id="PTHR33050:SF7">
    <property type="entry name" value="RIBONUCLEASE H"/>
    <property type="match status" value="1"/>
</dbReference>
<evidence type="ECO:0000313" key="4">
    <source>
        <dbReference type="Proteomes" id="UP000603453"/>
    </source>
</evidence>
<feature type="region of interest" description="Disordered" evidence="1">
    <location>
        <begin position="358"/>
        <end position="382"/>
    </location>
</feature>
<dbReference type="SUPFAM" id="SSF56672">
    <property type="entry name" value="DNA/RNA polymerases"/>
    <property type="match status" value="1"/>
</dbReference>
<dbReference type="InterPro" id="IPR052055">
    <property type="entry name" value="Hepadnavirus_pol/RT"/>
</dbReference>
<feature type="region of interest" description="Disordered" evidence="1">
    <location>
        <begin position="1022"/>
        <end position="1056"/>
    </location>
</feature>
<sequence length="1602" mass="182256">MDSNSLNQNEKFIAMQQRLLQLEQLVAQSRAQTSTEPQTSPNVNMDADDETIAALHSLRIRPSYSWTPFPFLTEVLSLDSPLFPTTMLPDDERRKLIDQYPNIEQLQYQPPDTIPSAARKMNKYQSKQDMSLKRLQYLLSGVFRPLDVLGLEISQDTNNENIQRYLHMLKDCRSLLLNVSAQINDMRNSIAFQSINPSFSSSASPSNTNLTMSPANFQAALVQQTTTSQALKTASGRRNKKRNFNQAQNGQAQQFFRSGPSSQQGGYPNNFNNNPFRPANNQANNNNSSYSNSNNHSHNNGSKPRANNNPYHNSTSNKLFVNRRGSSQPVLVSMDNSFNRRLASQNNSLRLQNSVHITTSTPNSTSTNNPVQSKTRPITGSRSFTFTQQRCNGRDSANNSMLLQQHVRHSQEKRWLTTRIQSQETEQLNSSPSLQNGNSAGSYKTNQTEQLFNLNRSVRCLPSYPSSCRFPTKTPVELERQDLPILYNSFRPMISALAFYQAHQTYSRMGTNTTNSTVCLPRRLDHHFRFDLTSYPSHPASNGKTGIARMDNQSRQIHFTTSAVIRTPWLLIGYQNDDRSTTREKAKGSSPKYSADSKAPPSITTDHSQLNNAHSSSNFCFDTSQIIHAASVTNEKPNGTLIRRLGHTAATDNRMHRGINMVEEQLNPLERQESVLSAGRLSQQLQQQPISADQQSSHQQQQQLQQQQQPQPQQWQQIQGKQQPLPQQAPVTNSLLIVGGRLHQYYSQWTTLSIDDWLLKTIRYGFKIPFTSPPPLRIQPQPTIPYNQKQDQLLDQEVSLLLNKDAMEEIQPTTPGFYSSMFVIPKKNGGSRPVFNLKKLNNYIQAPHFKMETLQEVTKQIKQNNYLTSIDLSDAFLHIPVHVDSRPYLRLNWKGKTYQFCTTPFGLSLVPWLFTKLTKPILEWARTQQIRLSAYLDDWIIISDSISQATHHTQLVMQKLESLVLCFECIFEVVIIFPVRILLPLTAYFQITTARMDNQSRQIHFTTSAVIRTPRLLIGYHNDDRSTTREKAKGSSPKYSADSKAPPSVTTDHSQLNNAHSGSNFCFDTSQIIHAASVTNEKPNGTLIRRLGHTEATDNRMHRGINMVEEQLNPLERQEYSSSNTSTNGLCRRQRQWMGLQLTAQQQQQKNRIWSLDASRSTNVDQLERTQSSISCTENLSGSSQHADLDQNGQYNLHGLYEQTRWNTLTSPYGISNPTLEMVPSTWHYNSIQSYCRNQQYHGRLRISPPLPEEQLDDRSINLPESSTMSGTKRRRSVCRQDNETTTKVRILAPRPGKSIYRRIQYLLESVSTSIPEPTVELDQSMSSENCTGEAISRHNDNSLVAQRSLVSDNTISEHQFTFTAPPIDDRPSVTNSHLANDKQYLETRRLELIRSKYQQSDLNANAQAILINHRIQDNLTNNSYKPGQLLFLKCLREDDSLHSFITTLLQQAPPTRLHRSTISLQPTVDYSTTLNTDTISFALLQSKLAFLLGVTCFLRPSDLHRILRPSDLHRIPHSSVLISQSNTLSFKVHCPKKKRNRRRIIKSFQVKVHLDQRSALYALFNFFLNVGHPARLVLSLSTLYSTTKFSVHAHFKDGSLN</sequence>
<feature type="compositionally biased region" description="Low complexity" evidence="1">
    <location>
        <begin position="694"/>
        <end position="726"/>
    </location>
</feature>
<dbReference type="PROSITE" id="PS50878">
    <property type="entry name" value="RT_POL"/>
    <property type="match status" value="1"/>
</dbReference>
<dbReference type="OrthoDB" id="2286148at2759"/>
<name>A0A8H7QHB1_9FUNG</name>
<feature type="region of interest" description="Disordered" evidence="1">
    <location>
        <begin position="228"/>
        <end position="323"/>
    </location>
</feature>
<keyword evidence="4" id="KW-1185">Reference proteome</keyword>
<feature type="region of interest" description="Disordered" evidence="1">
    <location>
        <begin position="580"/>
        <end position="611"/>
    </location>
</feature>
<feature type="region of interest" description="Disordered" evidence="1">
    <location>
        <begin position="680"/>
        <end position="726"/>
    </location>
</feature>
<dbReference type="Gene3D" id="3.10.10.10">
    <property type="entry name" value="HIV Type 1 Reverse Transcriptase, subunit A, domain 1"/>
    <property type="match status" value="1"/>
</dbReference>
<evidence type="ECO:0000256" key="1">
    <source>
        <dbReference type="SAM" id="MobiDB-lite"/>
    </source>
</evidence>
<dbReference type="InterPro" id="IPR043502">
    <property type="entry name" value="DNA/RNA_pol_sf"/>
</dbReference>
<feature type="compositionally biased region" description="Polar residues" evidence="1">
    <location>
        <begin position="602"/>
        <end position="611"/>
    </location>
</feature>
<feature type="compositionally biased region" description="Low complexity" evidence="1">
    <location>
        <begin position="264"/>
        <end position="302"/>
    </location>
</feature>
<feature type="compositionally biased region" description="Polar residues" evidence="1">
    <location>
        <begin position="371"/>
        <end position="382"/>
    </location>
</feature>
<comment type="caution">
    <text evidence="3">The sequence shown here is derived from an EMBL/GenBank/DDBJ whole genome shotgun (WGS) entry which is preliminary data.</text>
</comment>
<accession>A0A8H7QHB1</accession>
<gene>
    <name evidence="3" type="ORF">INT47_010628</name>
</gene>
<dbReference type="PANTHER" id="PTHR33050">
    <property type="entry name" value="REVERSE TRANSCRIPTASE DOMAIN-CONTAINING PROTEIN"/>
    <property type="match status" value="1"/>
</dbReference>
<feature type="compositionally biased region" description="Polar residues" evidence="1">
    <location>
        <begin position="305"/>
        <end position="323"/>
    </location>
</feature>
<feature type="compositionally biased region" description="Low complexity" evidence="1">
    <location>
        <begin position="244"/>
        <end position="256"/>
    </location>
</feature>
<feature type="region of interest" description="Disordered" evidence="1">
    <location>
        <begin position="1248"/>
        <end position="1282"/>
    </location>
</feature>